<evidence type="ECO:0000313" key="2">
    <source>
        <dbReference type="EMBL" id="GMG26806.1"/>
    </source>
</evidence>
<gene>
    <name evidence="2" type="ORF">Aory04_000353700</name>
</gene>
<organism evidence="2 3">
    <name type="scientific">Aspergillus oryzae</name>
    <name type="common">Yellow koji mold</name>
    <dbReference type="NCBI Taxonomy" id="5062"/>
    <lineage>
        <taxon>Eukaryota</taxon>
        <taxon>Fungi</taxon>
        <taxon>Dikarya</taxon>
        <taxon>Ascomycota</taxon>
        <taxon>Pezizomycotina</taxon>
        <taxon>Eurotiomycetes</taxon>
        <taxon>Eurotiomycetidae</taxon>
        <taxon>Eurotiales</taxon>
        <taxon>Aspergillaceae</taxon>
        <taxon>Aspergillus</taxon>
        <taxon>Aspergillus subgen. Circumdati</taxon>
    </lineage>
</organism>
<reference evidence="2" key="1">
    <citation type="submission" date="2023-04" db="EMBL/GenBank/DDBJ databases">
        <title>Aspergillus oryzae NBRC 4228.</title>
        <authorList>
            <person name="Ichikawa N."/>
            <person name="Sato H."/>
            <person name="Tonouchi N."/>
        </authorList>
    </citation>
    <scope>NUCLEOTIDE SEQUENCE</scope>
    <source>
        <strain evidence="2">NBRC 4228</strain>
    </source>
</reference>
<feature type="transmembrane region" description="Helical" evidence="1">
    <location>
        <begin position="6"/>
        <end position="29"/>
    </location>
</feature>
<protein>
    <submittedName>
        <fullName evidence="2">Unnamed protein product</fullName>
    </submittedName>
</protein>
<evidence type="ECO:0000313" key="3">
    <source>
        <dbReference type="Proteomes" id="UP001165205"/>
    </source>
</evidence>
<keyword evidence="1" id="KW-0472">Membrane</keyword>
<dbReference type="AlphaFoldDB" id="A0AAN4YGD7"/>
<keyword evidence="1" id="KW-1133">Transmembrane helix</keyword>
<dbReference type="EMBL" id="BSYA01000029">
    <property type="protein sequence ID" value="GMG26806.1"/>
    <property type="molecule type" value="Genomic_DNA"/>
</dbReference>
<proteinExistence type="predicted"/>
<name>A0AAN4YGD7_ASPOZ</name>
<feature type="transmembrane region" description="Helical" evidence="1">
    <location>
        <begin position="41"/>
        <end position="62"/>
    </location>
</feature>
<accession>A0AAN4YGD7</accession>
<keyword evidence="1" id="KW-0812">Transmembrane</keyword>
<dbReference type="Proteomes" id="UP001165205">
    <property type="component" value="Unassembled WGS sequence"/>
</dbReference>
<comment type="caution">
    <text evidence="2">The sequence shown here is derived from an EMBL/GenBank/DDBJ whole genome shotgun (WGS) entry which is preliminary data.</text>
</comment>
<evidence type="ECO:0000256" key="1">
    <source>
        <dbReference type="SAM" id="Phobius"/>
    </source>
</evidence>
<sequence length="165" mass="17755">MISLGQVITGVIGGGCTSIAMFIFADRMLPGYKGIWHSVSIYGLTIAGSIILVVSLALFLVYGNRECHGQVTLIQMAMLLLATFPMVELQWAKELYSIPKILQPLLIGFGSEGCVTLALPTSPLASSISGCIQLQLRRAFDHHVAGFTQCGPTRFAGEIDLHLAF</sequence>